<evidence type="ECO:0000313" key="2">
    <source>
        <dbReference type="Proteomes" id="UP000887578"/>
    </source>
</evidence>
<dbReference type="Proteomes" id="UP000887578">
    <property type="component" value="Unplaced"/>
</dbReference>
<reference evidence="3" key="1">
    <citation type="submission" date="2022-11" db="UniProtKB">
        <authorList>
            <consortium name="WormBaseParasite"/>
        </authorList>
    </citation>
    <scope>IDENTIFICATION</scope>
</reference>
<evidence type="ECO:0000256" key="1">
    <source>
        <dbReference type="SAM" id="MobiDB-lite"/>
    </source>
</evidence>
<feature type="compositionally biased region" description="Polar residues" evidence="1">
    <location>
        <begin position="1"/>
        <end position="12"/>
    </location>
</feature>
<sequence>MDSENGTTSATKATDKIPEETSAPAVSLDTTIIQEAVTSETSIRDSDIPTTLSQEITENTATSDNSISSVKTTPLANVETSSTIIPVVVNVNNESPTELSSLATENVSSVKPFDTSASQAPESDISTQKTTVPGTENAEESATTFIVPTTDAIDKAVSKVQAIVAEAGKELKGETTILPSEDNASETTIIPLTDVKNESIPVIIDKVIEKVDEIVKENAAESTTAIPTETPQTTFNSEVTEGTKASTTVKFDLHAPTTSEPSEAVDISSGEVVIATTEKTLASTGVSQETTEAVQTTKTIPVLIVEEKVTAAVSEDETTKSKPAFVTEGETQITSSPAAITEEATLTSTLSGINQSSDIKASTIPVTDEAVKVTPLEETIAITPESEKLTTIQAIETTDEATTETPITSPRPLSVGVVIRKKK</sequence>
<feature type="region of interest" description="Disordered" evidence="1">
    <location>
        <begin position="1"/>
        <end position="67"/>
    </location>
</feature>
<accession>A0A914PH85</accession>
<organism evidence="2 3">
    <name type="scientific">Panagrolaimus davidi</name>
    <dbReference type="NCBI Taxonomy" id="227884"/>
    <lineage>
        <taxon>Eukaryota</taxon>
        <taxon>Metazoa</taxon>
        <taxon>Ecdysozoa</taxon>
        <taxon>Nematoda</taxon>
        <taxon>Chromadorea</taxon>
        <taxon>Rhabditida</taxon>
        <taxon>Tylenchina</taxon>
        <taxon>Panagrolaimomorpha</taxon>
        <taxon>Panagrolaimoidea</taxon>
        <taxon>Panagrolaimidae</taxon>
        <taxon>Panagrolaimus</taxon>
    </lineage>
</organism>
<keyword evidence="2" id="KW-1185">Reference proteome</keyword>
<proteinExistence type="predicted"/>
<feature type="compositionally biased region" description="Polar residues" evidence="1">
    <location>
        <begin position="28"/>
        <end position="41"/>
    </location>
</feature>
<protein>
    <submittedName>
        <fullName evidence="3">Uncharacterized protein</fullName>
    </submittedName>
</protein>
<dbReference type="AlphaFoldDB" id="A0A914PH85"/>
<feature type="compositionally biased region" description="Polar residues" evidence="1">
    <location>
        <begin position="48"/>
        <end position="67"/>
    </location>
</feature>
<name>A0A914PH85_9BILA</name>
<evidence type="ECO:0000313" key="3">
    <source>
        <dbReference type="WBParaSite" id="PDA_v2.g17187.t1"/>
    </source>
</evidence>
<feature type="region of interest" description="Disordered" evidence="1">
    <location>
        <begin position="106"/>
        <end position="141"/>
    </location>
</feature>
<dbReference type="WBParaSite" id="PDA_v2.g17187.t1">
    <property type="protein sequence ID" value="PDA_v2.g17187.t1"/>
    <property type="gene ID" value="PDA_v2.g17187"/>
</dbReference>